<evidence type="ECO:0000256" key="7">
    <source>
        <dbReference type="ARBA" id="ARBA00023177"/>
    </source>
</evidence>
<dbReference type="EMBL" id="JAADAI010000186">
    <property type="protein sequence ID" value="NCS57992.1"/>
    <property type="molecule type" value="Genomic_DNA"/>
</dbReference>
<keyword evidence="3 8" id="KW-0813">Transport</keyword>
<dbReference type="Pfam" id="PF00909">
    <property type="entry name" value="Ammonium_transp"/>
    <property type="match status" value="1"/>
</dbReference>
<comment type="subcellular location">
    <subcellularLocation>
        <location evidence="8">Cell membrane</location>
        <topology evidence="8">Multi-pass membrane protein</topology>
    </subcellularLocation>
    <subcellularLocation>
        <location evidence="1">Membrane</location>
        <topology evidence="1">Multi-pass membrane protein</topology>
    </subcellularLocation>
</comment>
<feature type="transmembrane region" description="Helical" evidence="8">
    <location>
        <begin position="180"/>
        <end position="201"/>
    </location>
</feature>
<feature type="transmembrane region" description="Helical" evidence="8">
    <location>
        <begin position="337"/>
        <end position="355"/>
    </location>
</feature>
<feature type="transmembrane region" description="Helical" evidence="8">
    <location>
        <begin position="254"/>
        <end position="271"/>
    </location>
</feature>
<dbReference type="PANTHER" id="PTHR11730">
    <property type="entry name" value="AMMONIUM TRANSPORTER"/>
    <property type="match status" value="1"/>
</dbReference>
<evidence type="ECO:0000256" key="8">
    <source>
        <dbReference type="RuleBase" id="RU362002"/>
    </source>
</evidence>
<feature type="transmembrane region" description="Helical" evidence="8">
    <location>
        <begin position="141"/>
        <end position="168"/>
    </location>
</feature>
<accession>A0A966G154</accession>
<feature type="transmembrane region" description="Helical" evidence="8">
    <location>
        <begin position="283"/>
        <end position="307"/>
    </location>
</feature>
<evidence type="ECO:0000256" key="1">
    <source>
        <dbReference type="ARBA" id="ARBA00004141"/>
    </source>
</evidence>
<dbReference type="NCBIfam" id="TIGR00836">
    <property type="entry name" value="amt"/>
    <property type="match status" value="1"/>
</dbReference>
<evidence type="ECO:0000256" key="4">
    <source>
        <dbReference type="ARBA" id="ARBA00022692"/>
    </source>
</evidence>
<comment type="caution">
    <text evidence="10">The sequence shown here is derived from an EMBL/GenBank/DDBJ whole genome shotgun (WGS) entry which is preliminary data.</text>
</comment>
<evidence type="ECO:0000256" key="6">
    <source>
        <dbReference type="ARBA" id="ARBA00023136"/>
    </source>
</evidence>
<dbReference type="GO" id="GO:0097272">
    <property type="term" value="P:ammonium homeostasis"/>
    <property type="evidence" value="ECO:0007669"/>
    <property type="project" value="TreeGrafter"/>
</dbReference>
<dbReference type="InterPro" id="IPR024041">
    <property type="entry name" value="NH4_transpt_AmtB-like_dom"/>
</dbReference>
<evidence type="ECO:0000313" key="11">
    <source>
        <dbReference type="Proteomes" id="UP000799330"/>
    </source>
</evidence>
<keyword evidence="7 8" id="KW-0924">Ammonia transport</keyword>
<evidence type="ECO:0000256" key="3">
    <source>
        <dbReference type="ARBA" id="ARBA00022448"/>
    </source>
</evidence>
<evidence type="ECO:0000256" key="2">
    <source>
        <dbReference type="ARBA" id="ARBA00005887"/>
    </source>
</evidence>
<gene>
    <name evidence="10" type="ORF">GPJ16_14065</name>
</gene>
<evidence type="ECO:0000313" key="10">
    <source>
        <dbReference type="EMBL" id="NCS57992.1"/>
    </source>
</evidence>
<sequence length="480" mass="50605">MLTQNLEEPSGELVGLLPKINPVWLACVPLSAIIFVVWNTAVQAQDAKPLTPEDVQNALNTIWVLIASILVIFMNAGFAMLETGFCRQKNAVNVLAKNLIVFALSTISFWAIGFSLMFGSVSNEFFGRGGWFLSSSDPATYVMPASLPTSVFFLFQVAFAGTAATIVSGAVAERIKFVDFLVFSLIIVGIMYPITGHWVWGGGWLADLGFKDFAGSTVVHSVGGWSALTGAAILGPRMGKYINGRTSALPGHNMSIATLGCLILWIGWFGFNPGSTLAVNETVPYIAVTTNLAGAAGGIAATLTAWFKDGKPDLSMIINGILAGLVAVTAGCDGVSYWSAAIIGLIAGVVVVYSVSFFDNLKIDDPVGATSVHLVCGVLGTLAVGIFNKDAGLITGQFQLFINQIIGIVAVGAFTVIVSGIVWTILKATLGIRVTPEEELEGLDIGEHGMEAYSGFVKESDIVAGSYYASSVDMETPSTR</sequence>
<organism evidence="10 11">
    <name type="scientific">Microcystis aeruginosa G11-04</name>
    <dbReference type="NCBI Taxonomy" id="2685956"/>
    <lineage>
        <taxon>Bacteria</taxon>
        <taxon>Bacillati</taxon>
        <taxon>Cyanobacteriota</taxon>
        <taxon>Cyanophyceae</taxon>
        <taxon>Oscillatoriophycideae</taxon>
        <taxon>Chroococcales</taxon>
        <taxon>Microcystaceae</taxon>
        <taxon>Microcystis</taxon>
    </lineage>
</organism>
<dbReference type="SUPFAM" id="SSF111352">
    <property type="entry name" value="Ammonium transporter"/>
    <property type="match status" value="1"/>
</dbReference>
<dbReference type="InterPro" id="IPR001905">
    <property type="entry name" value="Ammonium_transpt"/>
</dbReference>
<feature type="transmembrane region" description="Helical" evidence="8">
    <location>
        <begin position="23"/>
        <end position="41"/>
    </location>
</feature>
<name>A0A966G154_MICAE</name>
<keyword evidence="6 8" id="KW-0472">Membrane</keyword>
<dbReference type="Gene3D" id="1.10.3430.10">
    <property type="entry name" value="Ammonium transporter AmtB like domains"/>
    <property type="match status" value="1"/>
</dbReference>
<dbReference type="GO" id="GO:0005886">
    <property type="term" value="C:plasma membrane"/>
    <property type="evidence" value="ECO:0007669"/>
    <property type="project" value="UniProtKB-SubCell"/>
</dbReference>
<feature type="transmembrane region" description="Helical" evidence="8">
    <location>
        <begin position="367"/>
        <end position="388"/>
    </location>
</feature>
<keyword evidence="4 8" id="KW-0812">Transmembrane</keyword>
<dbReference type="PROSITE" id="PS01219">
    <property type="entry name" value="AMMONIUM_TRANSP"/>
    <property type="match status" value="1"/>
</dbReference>
<dbReference type="InterPro" id="IPR018047">
    <property type="entry name" value="Ammonium_transpt_CS"/>
</dbReference>
<evidence type="ECO:0000256" key="5">
    <source>
        <dbReference type="ARBA" id="ARBA00022989"/>
    </source>
</evidence>
<reference evidence="10" key="1">
    <citation type="journal article" date="2019" name="Mol. Ecol.">
        <title>Genome evolution and host-microbiome shifts correspond with intraspecific niche divergence within harmful algal bloom-forming Microcystis aeruginosa.</title>
        <authorList>
            <person name="Jackrel S.L."/>
            <person name="White J.D."/>
            <person name="Evans J.T."/>
            <person name="Buffin K."/>
            <person name="Hayden K."/>
            <person name="Sarnelle O."/>
            <person name="Denef V.J."/>
        </authorList>
    </citation>
    <scope>NUCLEOTIDE SEQUENCE</scope>
    <source>
        <strain evidence="10">G11-04</strain>
    </source>
</reference>
<protein>
    <recommendedName>
        <fullName evidence="8">Ammonium transporter</fullName>
    </recommendedName>
</protein>
<dbReference type="FunFam" id="1.10.3430.10:FF:000008">
    <property type="entry name" value="Ammonium transporter"/>
    <property type="match status" value="1"/>
</dbReference>
<dbReference type="PANTHER" id="PTHR11730:SF89">
    <property type="entry name" value="AMMONIUM TRANSPORTER SLL0108-RELATED"/>
    <property type="match status" value="1"/>
</dbReference>
<feature type="transmembrane region" description="Helical" evidence="8">
    <location>
        <begin position="213"/>
        <end position="234"/>
    </location>
</feature>
<dbReference type="Proteomes" id="UP000799330">
    <property type="component" value="Unassembled WGS sequence"/>
</dbReference>
<feature type="domain" description="Ammonium transporter AmtB-like" evidence="9">
    <location>
        <begin position="63"/>
        <end position="453"/>
    </location>
</feature>
<comment type="similarity">
    <text evidence="2 8">Belongs to the ammonia transporter channel (TC 1.A.11.2) family.</text>
</comment>
<dbReference type="AlphaFoldDB" id="A0A966G154"/>
<feature type="transmembrane region" description="Helical" evidence="8">
    <location>
        <begin position="400"/>
        <end position="426"/>
    </location>
</feature>
<dbReference type="InterPro" id="IPR029020">
    <property type="entry name" value="Ammonium/urea_transptr"/>
</dbReference>
<dbReference type="GO" id="GO:0008519">
    <property type="term" value="F:ammonium channel activity"/>
    <property type="evidence" value="ECO:0007669"/>
    <property type="project" value="InterPro"/>
</dbReference>
<keyword evidence="5 8" id="KW-1133">Transmembrane helix</keyword>
<feature type="transmembrane region" description="Helical" evidence="8">
    <location>
        <begin position="61"/>
        <end position="78"/>
    </location>
</feature>
<evidence type="ECO:0000259" key="9">
    <source>
        <dbReference type="Pfam" id="PF00909"/>
    </source>
</evidence>
<proteinExistence type="inferred from homology"/>
<feature type="transmembrane region" description="Helical" evidence="8">
    <location>
        <begin position="314"/>
        <end position="331"/>
    </location>
</feature>
<feature type="transmembrane region" description="Helical" evidence="8">
    <location>
        <begin position="99"/>
        <end position="121"/>
    </location>
</feature>